<keyword evidence="2" id="KW-1133">Transmembrane helix</keyword>
<keyword evidence="2" id="KW-0812">Transmembrane</keyword>
<feature type="compositionally biased region" description="Acidic residues" evidence="1">
    <location>
        <begin position="464"/>
        <end position="473"/>
    </location>
</feature>
<dbReference type="PATRIC" id="fig|755172.3.peg.1464"/>
<protein>
    <submittedName>
        <fullName evidence="3">Putative general secretion pathway protein L</fullName>
    </submittedName>
</protein>
<evidence type="ECO:0000256" key="1">
    <source>
        <dbReference type="SAM" id="MobiDB-lite"/>
    </source>
</evidence>
<dbReference type="InterPro" id="IPR043129">
    <property type="entry name" value="ATPase_NBD"/>
</dbReference>
<organism evidence="3 4">
    <name type="scientific">Aedoeadaptatus coxii</name>
    <dbReference type="NCBI Taxonomy" id="755172"/>
    <lineage>
        <taxon>Bacteria</taxon>
        <taxon>Bacillati</taxon>
        <taxon>Bacillota</taxon>
        <taxon>Tissierellia</taxon>
        <taxon>Tissierellales</taxon>
        <taxon>Peptoniphilaceae</taxon>
        <taxon>Aedoeadaptatus</taxon>
    </lineage>
</organism>
<keyword evidence="4" id="KW-1185">Reference proteome</keyword>
<dbReference type="EMBL" id="LSDG01000045">
    <property type="protein sequence ID" value="KXB64996.1"/>
    <property type="molecule type" value="Genomic_DNA"/>
</dbReference>
<name>A0A134ABA9_9FIRM</name>
<proteinExistence type="predicted"/>
<evidence type="ECO:0000313" key="4">
    <source>
        <dbReference type="Proteomes" id="UP000070442"/>
    </source>
</evidence>
<dbReference type="Gene3D" id="3.30.420.40">
    <property type="match status" value="1"/>
</dbReference>
<dbReference type="OrthoDB" id="1694486at2"/>
<dbReference type="SUPFAM" id="SSF53067">
    <property type="entry name" value="Actin-like ATPase domain"/>
    <property type="match status" value="1"/>
</dbReference>
<reference evidence="4" key="1">
    <citation type="submission" date="2016-01" db="EMBL/GenBank/DDBJ databases">
        <authorList>
            <person name="Mitreva M."/>
            <person name="Pepin K.H."/>
            <person name="Mihindukulasuriya K.A."/>
            <person name="Fulton R."/>
            <person name="Fronick C."/>
            <person name="O'Laughlin M."/>
            <person name="Miner T."/>
            <person name="Herter B."/>
            <person name="Rosa B.A."/>
            <person name="Cordes M."/>
            <person name="Tomlinson C."/>
            <person name="Wollam A."/>
            <person name="Palsikar V.B."/>
            <person name="Mardis E.R."/>
            <person name="Wilson R.K."/>
        </authorList>
    </citation>
    <scope>NUCLEOTIDE SEQUENCE [LARGE SCALE GENOMIC DNA]</scope>
    <source>
        <strain evidence="4">DNF00729</strain>
    </source>
</reference>
<dbReference type="AlphaFoldDB" id="A0A134ABA9"/>
<gene>
    <name evidence="3" type="ORF">HMPREF1863_01502</name>
</gene>
<accession>A0A134ABA9</accession>
<evidence type="ECO:0000256" key="2">
    <source>
        <dbReference type="SAM" id="Phobius"/>
    </source>
</evidence>
<dbReference type="Proteomes" id="UP000070442">
    <property type="component" value="Unassembled WGS sequence"/>
</dbReference>
<dbReference type="Gene3D" id="3.30.1490.300">
    <property type="match status" value="1"/>
</dbReference>
<dbReference type="STRING" id="755172.HMPREF1863_01502"/>
<keyword evidence="2" id="KW-0472">Membrane</keyword>
<dbReference type="RefSeq" id="WP_068369074.1">
    <property type="nucleotide sequence ID" value="NZ_KQ960182.1"/>
</dbReference>
<evidence type="ECO:0000313" key="3">
    <source>
        <dbReference type="EMBL" id="KXB64996.1"/>
    </source>
</evidence>
<feature type="region of interest" description="Disordered" evidence="1">
    <location>
        <begin position="456"/>
        <end position="490"/>
    </location>
</feature>
<comment type="caution">
    <text evidence="3">The sequence shown here is derived from an EMBL/GenBank/DDBJ whole genome shotgun (WGS) entry which is preliminary data.</text>
</comment>
<feature type="compositionally biased region" description="Polar residues" evidence="1">
    <location>
        <begin position="481"/>
        <end position="490"/>
    </location>
</feature>
<sequence>MNLFNSKPTIIYLEDRVGYIATKGNDKEQTAPVAFDVPANVIEDGRIRDNSQLHYLIKQNLEKAGAPKSPCLFVVSTTDAVNRTMQVPTMSDKEIRSLIDNESDNLFVQNLEDYRMIYHDLESGEDIHHLLISICAEDLIQGYVDLAKGLGIKMTGLLPLSTYLMQYAHFLGGGRIGLMAATHDGFYYAHENRYYGRTESNDALADLLDRHDIEFSDLLRVYEGQYDERIVDIDRDAFRRELESSFYDALSHIENIGNDFALEDHKLLTGSLAECGLYSDITTDSEYTLLPLDDIFSLATDHKDDLKFFSKKESGTTFDKKLILPIVIVVAAFAILVGSFMYGEKIKQENRELIVESTKQQEQEEAEASQSDHGGDQVDIADIITKVKNSAPDSITVTNLDYQSDTLAISGETTDSAAIESWKNELESVLGKSVNEEPTATIGDTIYFKFTVPLQGDASNSEEQSTDTGEDSSSDLHENSGTDSNQGQSL</sequence>
<feature type="transmembrane region" description="Helical" evidence="2">
    <location>
        <begin position="322"/>
        <end position="342"/>
    </location>
</feature>